<gene>
    <name evidence="1" type="ORF">OSTQU699_LOCUS3487</name>
</gene>
<comment type="caution">
    <text evidence="1">The sequence shown here is derived from an EMBL/GenBank/DDBJ whole genome shotgun (WGS) entry which is preliminary data.</text>
</comment>
<proteinExistence type="predicted"/>
<organism evidence="1 2">
    <name type="scientific">Ostreobium quekettii</name>
    <dbReference type="NCBI Taxonomy" id="121088"/>
    <lineage>
        <taxon>Eukaryota</taxon>
        <taxon>Viridiplantae</taxon>
        <taxon>Chlorophyta</taxon>
        <taxon>core chlorophytes</taxon>
        <taxon>Ulvophyceae</taxon>
        <taxon>TCBD clade</taxon>
        <taxon>Bryopsidales</taxon>
        <taxon>Ostreobineae</taxon>
        <taxon>Ostreobiaceae</taxon>
        <taxon>Ostreobium</taxon>
    </lineage>
</organism>
<evidence type="ECO:0000313" key="2">
    <source>
        <dbReference type="Proteomes" id="UP000708148"/>
    </source>
</evidence>
<dbReference type="Proteomes" id="UP000708148">
    <property type="component" value="Unassembled WGS sequence"/>
</dbReference>
<accession>A0A8S1ITD5</accession>
<keyword evidence="2" id="KW-1185">Reference proteome</keyword>
<name>A0A8S1ITD5_9CHLO</name>
<sequence>MEEDHSSICLPNCQDGIDDDAAPLLLCKGFHCFASLLTSRLDALHFLQPLATSRGQLLSSTHCQSIALRVAIKIKEERQWDPLTSWQSLLSVGGVVPVQGQKLDKDGTLTGTIQCGKHSSTASVRIIGQPSIHSNGTTAVILIEECAATCRALVLLHECLVWRLVMLKTLPGLDLGWEMATVSEMPAEELRHALVALQEAHVRAVKDSCDKAKMLRHTLDAASGDERRQLAEQLLANVQMVQDRMQVVWKDMRRHFLLM</sequence>
<reference evidence="1" key="1">
    <citation type="submission" date="2020-12" db="EMBL/GenBank/DDBJ databases">
        <authorList>
            <person name="Iha C."/>
        </authorList>
    </citation>
    <scope>NUCLEOTIDE SEQUENCE</scope>
</reference>
<protein>
    <submittedName>
        <fullName evidence="1">Uncharacterized protein</fullName>
    </submittedName>
</protein>
<evidence type="ECO:0000313" key="1">
    <source>
        <dbReference type="EMBL" id="CAD7698126.1"/>
    </source>
</evidence>
<dbReference type="AlphaFoldDB" id="A0A8S1ITD5"/>
<dbReference type="EMBL" id="CAJHUC010000765">
    <property type="protein sequence ID" value="CAD7698126.1"/>
    <property type="molecule type" value="Genomic_DNA"/>
</dbReference>